<sequence>MALLFFAVAVCFGAWLVSGFPHERPAATAVLTLITLAGAASAVLMAGPAHVLSRLLRGTY</sequence>
<keyword evidence="3" id="KW-1185">Reference proteome</keyword>
<gene>
    <name evidence="2" type="ORF">ACFQMG_16705</name>
</gene>
<comment type="caution">
    <text evidence="2">The sequence shown here is derived from an EMBL/GenBank/DDBJ whole genome shotgun (WGS) entry which is preliminary data.</text>
</comment>
<dbReference type="EMBL" id="JBHTAJ010000028">
    <property type="protein sequence ID" value="MFC7181200.1"/>
    <property type="molecule type" value="Genomic_DNA"/>
</dbReference>
<evidence type="ECO:0000313" key="2">
    <source>
        <dbReference type="EMBL" id="MFC7181200.1"/>
    </source>
</evidence>
<keyword evidence="1" id="KW-0812">Transmembrane</keyword>
<feature type="transmembrane region" description="Helical" evidence="1">
    <location>
        <begin position="29"/>
        <end position="52"/>
    </location>
</feature>
<keyword evidence="1" id="KW-1133">Transmembrane helix</keyword>
<organism evidence="2 3">
    <name type="scientific">Kitasatospora paranensis</name>
    <dbReference type="NCBI Taxonomy" id="258053"/>
    <lineage>
        <taxon>Bacteria</taxon>
        <taxon>Bacillati</taxon>
        <taxon>Actinomycetota</taxon>
        <taxon>Actinomycetes</taxon>
        <taxon>Kitasatosporales</taxon>
        <taxon>Streptomycetaceae</taxon>
        <taxon>Kitasatospora</taxon>
    </lineage>
</organism>
<keyword evidence="1" id="KW-0472">Membrane</keyword>
<reference evidence="3" key="1">
    <citation type="journal article" date="2019" name="Int. J. Syst. Evol. Microbiol.">
        <title>The Global Catalogue of Microorganisms (GCM) 10K type strain sequencing project: providing services to taxonomists for standard genome sequencing and annotation.</title>
        <authorList>
            <consortium name="The Broad Institute Genomics Platform"/>
            <consortium name="The Broad Institute Genome Sequencing Center for Infectious Disease"/>
            <person name="Wu L."/>
            <person name="Ma J."/>
        </authorList>
    </citation>
    <scope>NUCLEOTIDE SEQUENCE [LARGE SCALE GENOMIC DNA]</scope>
    <source>
        <strain evidence="3">CGMCC 1.12859</strain>
    </source>
</reference>
<protein>
    <submittedName>
        <fullName evidence="2">Uncharacterized protein</fullName>
    </submittedName>
</protein>
<accession>A0ABW2FXK2</accession>
<dbReference type="RefSeq" id="WP_345704245.1">
    <property type="nucleotide sequence ID" value="NZ_BAABKV010000001.1"/>
</dbReference>
<proteinExistence type="predicted"/>
<evidence type="ECO:0000313" key="3">
    <source>
        <dbReference type="Proteomes" id="UP001596435"/>
    </source>
</evidence>
<dbReference type="Proteomes" id="UP001596435">
    <property type="component" value="Unassembled WGS sequence"/>
</dbReference>
<evidence type="ECO:0000256" key="1">
    <source>
        <dbReference type="SAM" id="Phobius"/>
    </source>
</evidence>
<name>A0ABW2FXK2_9ACTN</name>